<dbReference type="SUPFAM" id="SSF51735">
    <property type="entry name" value="NAD(P)-binding Rossmann-fold domains"/>
    <property type="match status" value="1"/>
</dbReference>
<dbReference type="Gene3D" id="3.40.50.720">
    <property type="entry name" value="NAD(P)-binding Rossmann-like Domain"/>
    <property type="match status" value="1"/>
</dbReference>
<evidence type="ECO:0000256" key="2">
    <source>
        <dbReference type="ARBA" id="ARBA00023002"/>
    </source>
</evidence>
<evidence type="ECO:0000313" key="4">
    <source>
        <dbReference type="EMBL" id="RRH78545.1"/>
    </source>
</evidence>
<reference evidence="4 5" key="1">
    <citation type="submission" date="2018-11" db="EMBL/GenBank/DDBJ databases">
        <title>Gemmobacter sp. nov., YIM 102744-1 draft genome.</title>
        <authorList>
            <person name="Li G."/>
            <person name="Jiang Y."/>
        </authorList>
    </citation>
    <scope>NUCLEOTIDE SEQUENCE [LARGE SCALE GENOMIC DNA]</scope>
    <source>
        <strain evidence="4 5">YIM 102744-1</strain>
    </source>
</reference>
<comment type="similarity">
    <text evidence="1 3">Belongs to the short-chain dehydrogenases/reductases (SDR) family.</text>
</comment>
<keyword evidence="5" id="KW-1185">Reference proteome</keyword>
<dbReference type="EMBL" id="RRAZ01000001">
    <property type="protein sequence ID" value="RRH78545.1"/>
    <property type="molecule type" value="Genomic_DNA"/>
</dbReference>
<dbReference type="PRINTS" id="PR00081">
    <property type="entry name" value="GDHRDH"/>
</dbReference>
<dbReference type="CDD" id="cd05233">
    <property type="entry name" value="SDR_c"/>
    <property type="match status" value="1"/>
</dbReference>
<accession>A0A3P3DWG9</accession>
<protein>
    <submittedName>
        <fullName evidence="4">SDR family oxidoreductase</fullName>
    </submittedName>
</protein>
<evidence type="ECO:0000256" key="3">
    <source>
        <dbReference type="RuleBase" id="RU000363"/>
    </source>
</evidence>
<dbReference type="PRINTS" id="PR00080">
    <property type="entry name" value="SDRFAMILY"/>
</dbReference>
<name>A0A3P3DWG9_9RHOB</name>
<organism evidence="4 5">
    <name type="scientific">Falsigemmobacter faecalis</name>
    <dbReference type="NCBI Taxonomy" id="2488730"/>
    <lineage>
        <taxon>Bacteria</taxon>
        <taxon>Pseudomonadati</taxon>
        <taxon>Pseudomonadota</taxon>
        <taxon>Alphaproteobacteria</taxon>
        <taxon>Rhodobacterales</taxon>
        <taxon>Paracoccaceae</taxon>
        <taxon>Falsigemmobacter</taxon>
    </lineage>
</organism>
<dbReference type="PANTHER" id="PTHR43669:SF12">
    <property type="entry name" value="BLR5618 PROTEIN"/>
    <property type="match status" value="1"/>
</dbReference>
<dbReference type="Pfam" id="PF00106">
    <property type="entry name" value="adh_short"/>
    <property type="match status" value="1"/>
</dbReference>
<keyword evidence="2" id="KW-0560">Oxidoreductase</keyword>
<dbReference type="Proteomes" id="UP000282125">
    <property type="component" value="Unassembled WGS sequence"/>
</dbReference>
<dbReference type="OrthoDB" id="658698at2"/>
<comment type="caution">
    <text evidence="4">The sequence shown here is derived from an EMBL/GenBank/DDBJ whole genome shotgun (WGS) entry which is preliminary data.</text>
</comment>
<dbReference type="InterPro" id="IPR020904">
    <property type="entry name" value="Sc_DH/Rdtase_CS"/>
</dbReference>
<proteinExistence type="inferred from homology"/>
<evidence type="ECO:0000256" key="1">
    <source>
        <dbReference type="ARBA" id="ARBA00006484"/>
    </source>
</evidence>
<gene>
    <name evidence="4" type="ORF">EG244_00920</name>
</gene>
<dbReference type="InterPro" id="IPR002347">
    <property type="entry name" value="SDR_fam"/>
</dbReference>
<dbReference type="PANTHER" id="PTHR43669">
    <property type="entry name" value="5-KETO-D-GLUCONATE 5-REDUCTASE"/>
    <property type="match status" value="1"/>
</dbReference>
<dbReference type="FunFam" id="3.40.50.720:FF:000084">
    <property type="entry name" value="Short-chain dehydrogenase reductase"/>
    <property type="match status" value="1"/>
</dbReference>
<dbReference type="PROSITE" id="PS00061">
    <property type="entry name" value="ADH_SHORT"/>
    <property type="match status" value="1"/>
</dbReference>
<sequence>MSRCAIVTGASDGIGAAVARRLLSQGWRVTLLARREDRLGEVASGFSEALPLGCDVTDAAQVAAAFRATVERFGRLDFLFNNAGIFTPAGLIDEIDPEDWARSVAVNQTGMFYCAREAFAIMRRQDPIGGRILNNGSVAAQSPRWGSVCYTVTKHAVTGLTKQLSLDGRPFRIAVGQIDIGNARTELLNAHVTRMKALDPAAEETPMMELSTVAETVAHLAALPLEANAQWTTLMASAMPLIGRG</sequence>
<dbReference type="GO" id="GO:0016491">
    <property type="term" value="F:oxidoreductase activity"/>
    <property type="evidence" value="ECO:0007669"/>
    <property type="project" value="UniProtKB-KW"/>
</dbReference>
<dbReference type="InterPro" id="IPR036291">
    <property type="entry name" value="NAD(P)-bd_dom_sf"/>
</dbReference>
<dbReference type="RefSeq" id="WP_124963122.1">
    <property type="nucleotide sequence ID" value="NZ_RRAZ01000001.1"/>
</dbReference>
<dbReference type="AlphaFoldDB" id="A0A3P3DWG9"/>
<evidence type="ECO:0000313" key="5">
    <source>
        <dbReference type="Proteomes" id="UP000282125"/>
    </source>
</evidence>